<dbReference type="EMBL" id="MU853632">
    <property type="protein sequence ID" value="KAK4140417.1"/>
    <property type="molecule type" value="Genomic_DNA"/>
</dbReference>
<sequence>MGAKIGTCSVCTTIVEESLQNSSIYNYSKTTRRGKTVITINVAGEPKTWPKESLVAMCWRRLSLDFHYHNSVRRDDGMIACSNF</sequence>
<proteinExistence type="predicted"/>
<evidence type="ECO:0000313" key="1">
    <source>
        <dbReference type="EMBL" id="KAK4140417.1"/>
    </source>
</evidence>
<gene>
    <name evidence="1" type="ORF">C8A04DRAFT_32090</name>
</gene>
<organism evidence="1 2">
    <name type="scientific">Dichotomopilus funicola</name>
    <dbReference type="NCBI Taxonomy" id="1934379"/>
    <lineage>
        <taxon>Eukaryota</taxon>
        <taxon>Fungi</taxon>
        <taxon>Dikarya</taxon>
        <taxon>Ascomycota</taxon>
        <taxon>Pezizomycotina</taxon>
        <taxon>Sordariomycetes</taxon>
        <taxon>Sordariomycetidae</taxon>
        <taxon>Sordariales</taxon>
        <taxon>Chaetomiaceae</taxon>
        <taxon>Dichotomopilus</taxon>
    </lineage>
</organism>
<protein>
    <submittedName>
        <fullName evidence="1">Uncharacterized protein</fullName>
    </submittedName>
</protein>
<name>A0AAN6UWD6_9PEZI</name>
<dbReference type="Proteomes" id="UP001302676">
    <property type="component" value="Unassembled WGS sequence"/>
</dbReference>
<reference evidence="1" key="1">
    <citation type="journal article" date="2023" name="Mol. Phylogenet. Evol.">
        <title>Genome-scale phylogeny and comparative genomics of the fungal order Sordariales.</title>
        <authorList>
            <person name="Hensen N."/>
            <person name="Bonometti L."/>
            <person name="Westerberg I."/>
            <person name="Brannstrom I.O."/>
            <person name="Guillou S."/>
            <person name="Cros-Aarteil S."/>
            <person name="Calhoun S."/>
            <person name="Haridas S."/>
            <person name="Kuo A."/>
            <person name="Mondo S."/>
            <person name="Pangilinan J."/>
            <person name="Riley R."/>
            <person name="LaButti K."/>
            <person name="Andreopoulos B."/>
            <person name="Lipzen A."/>
            <person name="Chen C."/>
            <person name="Yan M."/>
            <person name="Daum C."/>
            <person name="Ng V."/>
            <person name="Clum A."/>
            <person name="Steindorff A."/>
            <person name="Ohm R.A."/>
            <person name="Martin F."/>
            <person name="Silar P."/>
            <person name="Natvig D.O."/>
            <person name="Lalanne C."/>
            <person name="Gautier V."/>
            <person name="Ament-Velasquez S.L."/>
            <person name="Kruys A."/>
            <person name="Hutchinson M.I."/>
            <person name="Powell A.J."/>
            <person name="Barry K."/>
            <person name="Miller A.N."/>
            <person name="Grigoriev I.V."/>
            <person name="Debuchy R."/>
            <person name="Gladieux P."/>
            <person name="Hiltunen Thoren M."/>
            <person name="Johannesson H."/>
        </authorList>
    </citation>
    <scope>NUCLEOTIDE SEQUENCE</scope>
    <source>
        <strain evidence="1">CBS 141.50</strain>
    </source>
</reference>
<dbReference type="GeneID" id="87818588"/>
<comment type="caution">
    <text evidence="1">The sequence shown here is derived from an EMBL/GenBank/DDBJ whole genome shotgun (WGS) entry which is preliminary data.</text>
</comment>
<reference evidence="1" key="2">
    <citation type="submission" date="2023-05" db="EMBL/GenBank/DDBJ databases">
        <authorList>
            <consortium name="Lawrence Berkeley National Laboratory"/>
            <person name="Steindorff A."/>
            <person name="Hensen N."/>
            <person name="Bonometti L."/>
            <person name="Westerberg I."/>
            <person name="Brannstrom I.O."/>
            <person name="Guillou S."/>
            <person name="Cros-Aarteil S."/>
            <person name="Calhoun S."/>
            <person name="Haridas S."/>
            <person name="Kuo A."/>
            <person name="Mondo S."/>
            <person name="Pangilinan J."/>
            <person name="Riley R."/>
            <person name="Labutti K."/>
            <person name="Andreopoulos B."/>
            <person name="Lipzen A."/>
            <person name="Chen C."/>
            <person name="Yanf M."/>
            <person name="Daum C."/>
            <person name="Ng V."/>
            <person name="Clum A."/>
            <person name="Ohm R."/>
            <person name="Martin F."/>
            <person name="Silar P."/>
            <person name="Natvig D."/>
            <person name="Lalanne C."/>
            <person name="Gautier V."/>
            <person name="Ament-Velasquez S.L."/>
            <person name="Kruys A."/>
            <person name="Hutchinson M.I."/>
            <person name="Powell A.J."/>
            <person name="Barry K."/>
            <person name="Miller A.N."/>
            <person name="Grigoriev I.V."/>
            <person name="Debuchy R."/>
            <person name="Gladieux P."/>
            <person name="Thoren M.H."/>
            <person name="Johannesson H."/>
        </authorList>
    </citation>
    <scope>NUCLEOTIDE SEQUENCE</scope>
    <source>
        <strain evidence="1">CBS 141.50</strain>
    </source>
</reference>
<dbReference type="AlphaFoldDB" id="A0AAN6UWD6"/>
<keyword evidence="2" id="KW-1185">Reference proteome</keyword>
<accession>A0AAN6UWD6</accession>
<dbReference type="RefSeq" id="XP_062633788.1">
    <property type="nucleotide sequence ID" value="XM_062781975.1"/>
</dbReference>
<evidence type="ECO:0000313" key="2">
    <source>
        <dbReference type="Proteomes" id="UP001302676"/>
    </source>
</evidence>